<evidence type="ECO:0000313" key="19">
    <source>
        <dbReference type="EMBL" id="CAG2247182.1"/>
    </source>
</evidence>
<dbReference type="AlphaFoldDB" id="A0A8S3V0S8"/>
<evidence type="ECO:0000256" key="15">
    <source>
        <dbReference type="ARBA" id="ARBA00023306"/>
    </source>
</evidence>
<dbReference type="Pfam" id="PF10601">
    <property type="entry name" value="zf-LITAF-like"/>
    <property type="match status" value="1"/>
</dbReference>
<evidence type="ECO:0000259" key="18">
    <source>
        <dbReference type="PROSITE" id="PS51837"/>
    </source>
</evidence>
<dbReference type="OrthoDB" id="2196114at2759"/>
<dbReference type="CDD" id="cd00022">
    <property type="entry name" value="BIR"/>
    <property type="match status" value="1"/>
</dbReference>
<evidence type="ECO:0000256" key="9">
    <source>
        <dbReference type="ARBA" id="ARBA00022776"/>
    </source>
</evidence>
<protein>
    <submittedName>
        <fullName evidence="19">BIRC5</fullName>
    </submittedName>
</protein>
<keyword evidence="12" id="KW-0832">Ubl conjugation</keyword>
<keyword evidence="16" id="KW-0137">Centromere</keyword>
<dbReference type="SMART" id="SM00238">
    <property type="entry name" value="BIR"/>
    <property type="match status" value="1"/>
</dbReference>
<feature type="transmembrane region" description="Helical" evidence="17">
    <location>
        <begin position="192"/>
        <end position="216"/>
    </location>
</feature>
<dbReference type="InterPro" id="IPR001370">
    <property type="entry name" value="BIR_rpt"/>
</dbReference>
<dbReference type="GO" id="GO:0000775">
    <property type="term" value="C:chromosome, centromeric region"/>
    <property type="evidence" value="ECO:0007669"/>
    <property type="project" value="UniProtKB-SubCell"/>
</dbReference>
<name>A0A8S3V0S8_MYTED</name>
<keyword evidence="9" id="KW-0498">Mitosis</keyword>
<dbReference type="GO" id="GO:0046872">
    <property type="term" value="F:metal ion binding"/>
    <property type="evidence" value="ECO:0007669"/>
    <property type="project" value="UniProtKB-KW"/>
</dbReference>
<evidence type="ECO:0000256" key="13">
    <source>
        <dbReference type="ARBA" id="ARBA00023212"/>
    </source>
</evidence>
<evidence type="ECO:0000313" key="20">
    <source>
        <dbReference type="Proteomes" id="UP000683360"/>
    </source>
</evidence>
<dbReference type="PANTHER" id="PTHR46771">
    <property type="entry name" value="DETERIN"/>
    <property type="match status" value="1"/>
</dbReference>
<keyword evidence="13" id="KW-0206">Cytoskeleton</keyword>
<keyword evidence="17" id="KW-0812">Transmembrane</keyword>
<evidence type="ECO:0000256" key="1">
    <source>
        <dbReference type="ARBA" id="ARBA00004123"/>
    </source>
</evidence>
<keyword evidence="15" id="KW-0131">Cell cycle</keyword>
<sequence length="239" mass="27586">MSTQQYIQTKKELMMHLEAERLKSFENWPFDESCRCTPAKLAKAGFYSCATENEPDAVQCFMCFKELDGWEPEDDPWQEHKNHSPSCPFLQLTQPLESMTCEQVLKLEMTRNKNKSKKILDKTLNEFMDTVSGVRDEMKNFTEIVPSPMHSSDSEKCEMESTPVFGDEAFCMICPFCRHEIITAISYNAGTLCWFLCGLMIFLGLWLGCCLVPFYVNAVKDCVHSCPNCWQILGRFNRL</sequence>
<evidence type="ECO:0000256" key="10">
    <source>
        <dbReference type="ARBA" id="ARBA00022829"/>
    </source>
</evidence>
<dbReference type="InterPro" id="IPR006629">
    <property type="entry name" value="LITAF"/>
</dbReference>
<accession>A0A8S3V0S8</accession>
<dbReference type="GO" id="GO:0007059">
    <property type="term" value="P:chromosome segregation"/>
    <property type="evidence" value="ECO:0007669"/>
    <property type="project" value="UniProtKB-KW"/>
</dbReference>
<evidence type="ECO:0000256" key="4">
    <source>
        <dbReference type="ARBA" id="ARBA00006672"/>
    </source>
</evidence>
<evidence type="ECO:0000256" key="11">
    <source>
        <dbReference type="ARBA" id="ARBA00022833"/>
    </source>
</evidence>
<evidence type="ECO:0000256" key="2">
    <source>
        <dbReference type="ARBA" id="ARBA00004186"/>
    </source>
</evidence>
<keyword evidence="5" id="KW-0963">Cytoplasm</keyword>
<dbReference type="GO" id="GO:0051301">
    <property type="term" value="P:cell division"/>
    <property type="evidence" value="ECO:0007669"/>
    <property type="project" value="UniProtKB-KW"/>
</dbReference>
<evidence type="ECO:0000256" key="12">
    <source>
        <dbReference type="ARBA" id="ARBA00022843"/>
    </source>
</evidence>
<dbReference type="InterPro" id="IPR051190">
    <property type="entry name" value="Baculoviral_IAP"/>
</dbReference>
<dbReference type="PROSITE" id="PS50143">
    <property type="entry name" value="BIR_REPEAT_2"/>
    <property type="match status" value="1"/>
</dbReference>
<evidence type="ECO:0000256" key="3">
    <source>
        <dbReference type="ARBA" id="ARBA00004584"/>
    </source>
</evidence>
<keyword evidence="17" id="KW-0472">Membrane</keyword>
<comment type="similarity">
    <text evidence="4">Belongs to the IAP family.</text>
</comment>
<dbReference type="FunFam" id="1.10.1170.10:FF:000009">
    <property type="entry name" value="Baculoviral IAP repeat-containing protein 5"/>
    <property type="match status" value="1"/>
</dbReference>
<keyword evidence="10" id="KW-0159">Chromosome partition</keyword>
<dbReference type="PANTHER" id="PTHR46771:SF5">
    <property type="entry name" value="DETERIN"/>
    <property type="match status" value="1"/>
</dbReference>
<evidence type="ECO:0000256" key="7">
    <source>
        <dbReference type="ARBA" id="ARBA00022618"/>
    </source>
</evidence>
<comment type="subcellular location">
    <subcellularLocation>
        <location evidence="3">Chromosome</location>
        <location evidence="3">Centromere</location>
    </subcellularLocation>
    <subcellularLocation>
        <location evidence="2">Cytoplasm</location>
        <location evidence="2">Cytoskeleton</location>
        <location evidence="2">Spindle</location>
    </subcellularLocation>
    <subcellularLocation>
        <location evidence="1">Nucleus</location>
    </subcellularLocation>
</comment>
<keyword evidence="11" id="KW-0862">Zinc</keyword>
<evidence type="ECO:0000256" key="17">
    <source>
        <dbReference type="SAM" id="Phobius"/>
    </source>
</evidence>
<evidence type="ECO:0000256" key="6">
    <source>
        <dbReference type="ARBA" id="ARBA00022553"/>
    </source>
</evidence>
<evidence type="ECO:0000256" key="16">
    <source>
        <dbReference type="ARBA" id="ARBA00023328"/>
    </source>
</evidence>
<evidence type="ECO:0000256" key="8">
    <source>
        <dbReference type="ARBA" id="ARBA00022723"/>
    </source>
</evidence>
<reference evidence="19" key="1">
    <citation type="submission" date="2021-03" db="EMBL/GenBank/DDBJ databases">
        <authorList>
            <person name="Bekaert M."/>
        </authorList>
    </citation>
    <scope>NUCLEOTIDE SEQUENCE</scope>
</reference>
<keyword evidence="14" id="KW-0539">Nucleus</keyword>
<dbReference type="EMBL" id="CAJPWZ010002891">
    <property type="protein sequence ID" value="CAG2247182.1"/>
    <property type="molecule type" value="Genomic_DNA"/>
</dbReference>
<comment type="caution">
    <text evidence="19">The sequence shown here is derived from an EMBL/GenBank/DDBJ whole genome shotgun (WGS) entry which is preliminary data.</text>
</comment>
<evidence type="ECO:0000256" key="5">
    <source>
        <dbReference type="ARBA" id="ARBA00022490"/>
    </source>
</evidence>
<dbReference type="Pfam" id="PF00653">
    <property type="entry name" value="BIR"/>
    <property type="match status" value="1"/>
</dbReference>
<organism evidence="19 20">
    <name type="scientific">Mytilus edulis</name>
    <name type="common">Blue mussel</name>
    <dbReference type="NCBI Taxonomy" id="6550"/>
    <lineage>
        <taxon>Eukaryota</taxon>
        <taxon>Metazoa</taxon>
        <taxon>Spiralia</taxon>
        <taxon>Lophotrochozoa</taxon>
        <taxon>Mollusca</taxon>
        <taxon>Bivalvia</taxon>
        <taxon>Autobranchia</taxon>
        <taxon>Pteriomorphia</taxon>
        <taxon>Mytilida</taxon>
        <taxon>Mytiloidea</taxon>
        <taxon>Mytilidae</taxon>
        <taxon>Mytilinae</taxon>
        <taxon>Mytilus</taxon>
    </lineage>
</organism>
<keyword evidence="20" id="KW-1185">Reference proteome</keyword>
<keyword evidence="17" id="KW-1133">Transmembrane helix</keyword>
<keyword evidence="8" id="KW-0479">Metal-binding</keyword>
<dbReference type="GO" id="GO:0005819">
    <property type="term" value="C:spindle"/>
    <property type="evidence" value="ECO:0007669"/>
    <property type="project" value="UniProtKB-SubCell"/>
</dbReference>
<dbReference type="SMART" id="SM00714">
    <property type="entry name" value="LITAF"/>
    <property type="match status" value="1"/>
</dbReference>
<dbReference type="SUPFAM" id="SSF57924">
    <property type="entry name" value="Inhibitor of apoptosis (IAP) repeat"/>
    <property type="match status" value="1"/>
</dbReference>
<gene>
    <name evidence="19" type="ORF">MEDL_59037</name>
</gene>
<keyword evidence="7" id="KW-0132">Cell division</keyword>
<dbReference type="Gene3D" id="1.10.1170.10">
    <property type="entry name" value="Inhibitor Of Apoptosis Protein (2mihbC-IAP-1), Chain A"/>
    <property type="match status" value="1"/>
</dbReference>
<dbReference type="PROSITE" id="PS51837">
    <property type="entry name" value="LITAF"/>
    <property type="match status" value="1"/>
</dbReference>
<dbReference type="GO" id="GO:0005634">
    <property type="term" value="C:nucleus"/>
    <property type="evidence" value="ECO:0007669"/>
    <property type="project" value="UniProtKB-SubCell"/>
</dbReference>
<evidence type="ECO:0000256" key="14">
    <source>
        <dbReference type="ARBA" id="ARBA00023242"/>
    </source>
</evidence>
<proteinExistence type="inferred from homology"/>
<dbReference type="Proteomes" id="UP000683360">
    <property type="component" value="Unassembled WGS sequence"/>
</dbReference>
<keyword evidence="6" id="KW-0597">Phosphoprotein</keyword>
<feature type="domain" description="LITAF" evidence="18">
    <location>
        <begin position="154"/>
        <end position="238"/>
    </location>
</feature>